<sequence length="59" mass="6679">ITVTIQARLEGLISAVVRLRGIRECVGQQKNLDSRQNTYRPCTKGYQKSTEQLQSLCLL</sequence>
<reference evidence="2 3" key="1">
    <citation type="journal article" date="2012" name="PLoS Pathog.">
        <title>Diverse lifestyles and strategies of plant pathogenesis encoded in the genomes of eighteen Dothideomycetes fungi.</title>
        <authorList>
            <person name="Ohm R.A."/>
            <person name="Feau N."/>
            <person name="Henrissat B."/>
            <person name="Schoch C.L."/>
            <person name="Horwitz B.A."/>
            <person name="Barry K.W."/>
            <person name="Condon B.J."/>
            <person name="Copeland A.C."/>
            <person name="Dhillon B."/>
            <person name="Glaser F."/>
            <person name="Hesse C.N."/>
            <person name="Kosti I."/>
            <person name="LaButti K."/>
            <person name="Lindquist E.A."/>
            <person name="Lucas S."/>
            <person name="Salamov A.A."/>
            <person name="Bradshaw R.E."/>
            <person name="Ciuffetti L."/>
            <person name="Hamelin R.C."/>
            <person name="Kema G.H.J."/>
            <person name="Lawrence C."/>
            <person name="Scott J.A."/>
            <person name="Spatafora J.W."/>
            <person name="Turgeon B.G."/>
            <person name="de Wit P.J.G.M."/>
            <person name="Zhong S."/>
            <person name="Goodwin S.B."/>
            <person name="Grigoriev I.V."/>
        </authorList>
    </citation>
    <scope>NUCLEOTIDE SEQUENCE [LARGE SCALE GENOMIC DNA]</scope>
    <source>
        <strain evidence="2">C5</strain>
        <strain evidence="3">C5 / ATCC 48332 / race O</strain>
    </source>
</reference>
<feature type="non-terminal residue" evidence="2">
    <location>
        <position position="1"/>
    </location>
</feature>
<dbReference type="AlphaFoldDB" id="M2U786"/>
<dbReference type="Proteomes" id="UP000016936">
    <property type="component" value="Unassembled WGS sequence"/>
</dbReference>
<dbReference type="HOGENOM" id="CLU_210657_0_0_1"/>
<reference evidence="3" key="3">
    <citation type="journal article" date="2013" name="PLoS Genet.">
        <title>Comparative genome structure, secondary metabolite, and effector coding capacity across Cochliobolus pathogens.</title>
        <authorList>
            <person name="Condon B.J."/>
            <person name="Leng Y."/>
            <person name="Wu D."/>
            <person name="Bushley K.E."/>
            <person name="Ohm R.A."/>
            <person name="Otillar R."/>
            <person name="Martin J."/>
            <person name="Schackwitz W."/>
            <person name="Grimwood J."/>
            <person name="MohdZainudin N."/>
            <person name="Xue C."/>
            <person name="Wang R."/>
            <person name="Manning V.A."/>
            <person name="Dhillon B."/>
            <person name="Tu Z.J."/>
            <person name="Steffenson B.J."/>
            <person name="Salamov A."/>
            <person name="Sun H."/>
            <person name="Lowry S."/>
            <person name="LaButti K."/>
            <person name="Han J."/>
            <person name="Copeland A."/>
            <person name="Lindquist E."/>
            <person name="Barry K."/>
            <person name="Schmutz J."/>
            <person name="Baker S.E."/>
            <person name="Ciuffetti L.M."/>
            <person name="Grigoriev I.V."/>
            <person name="Zhong S."/>
            <person name="Turgeon B.G."/>
        </authorList>
    </citation>
    <scope>NUCLEOTIDE SEQUENCE [LARGE SCALE GENOMIC DNA]</scope>
    <source>
        <strain evidence="3">C5 / ATCC 48332 / race O</strain>
    </source>
</reference>
<reference evidence="2" key="2">
    <citation type="submission" date="2012-06" db="EMBL/GenBank/DDBJ databases">
        <title>Comparative genome structure, secondary metabolite and effector coding capacity across Cochliobolus pathogens.</title>
        <authorList>
            <consortium name="US DOE Joint Genome Institute (JGI-PGF)"/>
            <person name="Condon B.J."/>
            <person name="Leng Y."/>
            <person name="Wu D."/>
            <person name="Bushley K.E."/>
            <person name="Ohm R.A."/>
            <person name="Otillar R."/>
            <person name="Martin J."/>
            <person name="Schackwitz W."/>
            <person name="Grimwood J."/>
            <person name="MohdZainudin N."/>
            <person name="Xue C."/>
            <person name="Wang R."/>
            <person name="Dhillon B."/>
            <person name="Tu Z.J."/>
            <person name="Steffenson B.J."/>
            <person name="Salamov A."/>
            <person name="Sun H."/>
            <person name="Lowry S."/>
            <person name="LaButti K."/>
            <person name="Han J."/>
            <person name="Copeland A."/>
            <person name="Lindquist E."/>
            <person name="Lucas S."/>
            <person name="Barry K."/>
            <person name="Schmutz J."/>
            <person name="Baker S."/>
            <person name="Grigoriev I.V."/>
            <person name="Zhong S."/>
            <person name="Turgeon B.G."/>
        </authorList>
    </citation>
    <scope>NUCLEOTIDE SEQUENCE</scope>
    <source>
        <strain evidence="2">C5</strain>
    </source>
</reference>
<dbReference type="EMBL" id="KB445631">
    <property type="protein sequence ID" value="EMD84681.1"/>
    <property type="molecule type" value="Genomic_DNA"/>
</dbReference>
<proteinExistence type="predicted"/>
<dbReference type="EMBL" id="KB445572">
    <property type="protein sequence ID" value="EMD94354.1"/>
    <property type="molecule type" value="Genomic_DNA"/>
</dbReference>
<protein>
    <submittedName>
        <fullName evidence="2">Uncharacterized protein</fullName>
    </submittedName>
</protein>
<keyword evidence="3" id="KW-1185">Reference proteome</keyword>
<evidence type="ECO:0000313" key="3">
    <source>
        <dbReference type="Proteomes" id="UP000016936"/>
    </source>
</evidence>
<gene>
    <name evidence="2" type="ORF">COCHEDRAFT_1093692</name>
    <name evidence="1" type="ORF">COCHEDRAFT_1122263</name>
</gene>
<evidence type="ECO:0000313" key="1">
    <source>
        <dbReference type="EMBL" id="EMD84681.1"/>
    </source>
</evidence>
<accession>M2U786</accession>
<name>M2U786_COCH5</name>
<organism evidence="2 3">
    <name type="scientific">Cochliobolus heterostrophus (strain C5 / ATCC 48332 / race O)</name>
    <name type="common">Southern corn leaf blight fungus</name>
    <name type="synonym">Bipolaris maydis</name>
    <dbReference type="NCBI Taxonomy" id="701091"/>
    <lineage>
        <taxon>Eukaryota</taxon>
        <taxon>Fungi</taxon>
        <taxon>Dikarya</taxon>
        <taxon>Ascomycota</taxon>
        <taxon>Pezizomycotina</taxon>
        <taxon>Dothideomycetes</taxon>
        <taxon>Pleosporomycetidae</taxon>
        <taxon>Pleosporales</taxon>
        <taxon>Pleosporineae</taxon>
        <taxon>Pleosporaceae</taxon>
        <taxon>Bipolaris</taxon>
    </lineage>
</organism>
<evidence type="ECO:0000313" key="2">
    <source>
        <dbReference type="EMBL" id="EMD94354.1"/>
    </source>
</evidence>